<dbReference type="Gramene" id="EFJ22980">
    <property type="protein sequence ID" value="EFJ22980"/>
    <property type="gene ID" value="SELMODRAFT_443026"/>
</dbReference>
<dbReference type="KEGG" id="smo:SELMODRAFT_409541"/>
<evidence type="ECO:0000313" key="4">
    <source>
        <dbReference type="Proteomes" id="UP000001514"/>
    </source>
</evidence>
<dbReference type="Gramene" id="EFJ30556">
    <property type="protein sequence ID" value="EFJ30556"/>
    <property type="gene ID" value="SELMODRAFT_409541"/>
</dbReference>
<dbReference type="Proteomes" id="UP000001514">
    <property type="component" value="Unassembled WGS sequence"/>
</dbReference>
<dbReference type="HOGENOM" id="CLU_1878998_0_0_1"/>
<sequence length="136" mass="15565">MAGSSGLATAAKYFSSAMRRNAAIRQPLSAMRTRSGGWGLPLPPEEEVSAPVPEEYELWWGGERVDEDPTDIDKWEALGMCCAGLSFFAILGVLAHYRAKYSKRPYPLREFPWLEEWDRLIPVEEREQNFDHPQNY</sequence>
<dbReference type="FunCoup" id="D8RBS7">
    <property type="interactions" value="543"/>
</dbReference>
<proteinExistence type="predicted"/>
<organism evidence="4">
    <name type="scientific">Selaginella moellendorffii</name>
    <name type="common">Spikemoss</name>
    <dbReference type="NCBI Taxonomy" id="88036"/>
    <lineage>
        <taxon>Eukaryota</taxon>
        <taxon>Viridiplantae</taxon>
        <taxon>Streptophyta</taxon>
        <taxon>Embryophyta</taxon>
        <taxon>Tracheophyta</taxon>
        <taxon>Lycopodiopsida</taxon>
        <taxon>Selaginellales</taxon>
        <taxon>Selaginellaceae</taxon>
        <taxon>Selaginella</taxon>
    </lineage>
</organism>
<dbReference type="EMBL" id="GL377575">
    <property type="protein sequence ID" value="EFJ30556.1"/>
    <property type="molecule type" value="Genomic_DNA"/>
</dbReference>
<evidence type="ECO:0000313" key="3">
    <source>
        <dbReference type="EMBL" id="EFJ30556.1"/>
    </source>
</evidence>
<dbReference type="InterPro" id="IPR038863">
    <property type="entry name" value="Put_Complex_I_su8"/>
</dbReference>
<keyword evidence="1" id="KW-1133">Transmembrane helix</keyword>
<gene>
    <name evidence="3" type="ORF">SELMODRAFT_409541</name>
    <name evidence="2" type="ORF">SELMODRAFT_443026</name>
</gene>
<evidence type="ECO:0000313" key="2">
    <source>
        <dbReference type="EMBL" id="EFJ22980.1"/>
    </source>
</evidence>
<accession>D8RBS7</accession>
<protein>
    <recommendedName>
        <fullName evidence="5">NADH dehydrogenase [ubiquinone] 1 beta subcomplex subunit 8, mitochondrial</fullName>
    </recommendedName>
</protein>
<dbReference type="PANTHER" id="PTHR36401:SF1">
    <property type="entry name" value="NADH DEHYDROGENASE [UBIQUINONE] 1 BETA SUBCOMPLEX SUBUNIT 8, MITOCHONDRIAL"/>
    <property type="match status" value="1"/>
</dbReference>
<dbReference type="KEGG" id="smo:SELMODRAFT_443026"/>
<name>D8RBS7_SELML</name>
<dbReference type="OrthoDB" id="1637350at2759"/>
<dbReference type="EMBL" id="GL377594">
    <property type="protein sequence ID" value="EFJ22980.1"/>
    <property type="molecule type" value="Genomic_DNA"/>
</dbReference>
<keyword evidence="1" id="KW-0812">Transmembrane</keyword>
<dbReference type="PANTHER" id="PTHR36401">
    <property type="entry name" value="NADH DEHYDROGENASE [UBIQUINONE] 1 BETA SUBCOMPLEX SUBUNIT 8, MITOCHONDRIAL"/>
    <property type="match status" value="1"/>
</dbReference>
<evidence type="ECO:0008006" key="5">
    <source>
        <dbReference type="Google" id="ProtNLM"/>
    </source>
</evidence>
<dbReference type="InParanoid" id="D8RBS7"/>
<reference evidence="3 4" key="1">
    <citation type="journal article" date="2011" name="Science">
        <title>The Selaginella genome identifies genetic changes associated with the evolution of vascular plants.</title>
        <authorList>
            <person name="Banks J.A."/>
            <person name="Nishiyama T."/>
            <person name="Hasebe M."/>
            <person name="Bowman J.L."/>
            <person name="Gribskov M."/>
            <person name="dePamphilis C."/>
            <person name="Albert V.A."/>
            <person name="Aono N."/>
            <person name="Aoyama T."/>
            <person name="Ambrose B.A."/>
            <person name="Ashton N.W."/>
            <person name="Axtell M.J."/>
            <person name="Barker E."/>
            <person name="Barker M.S."/>
            <person name="Bennetzen J.L."/>
            <person name="Bonawitz N.D."/>
            <person name="Chapple C."/>
            <person name="Cheng C."/>
            <person name="Correa L.G."/>
            <person name="Dacre M."/>
            <person name="DeBarry J."/>
            <person name="Dreyer I."/>
            <person name="Elias M."/>
            <person name="Engstrom E.M."/>
            <person name="Estelle M."/>
            <person name="Feng L."/>
            <person name="Finet C."/>
            <person name="Floyd S.K."/>
            <person name="Frommer W.B."/>
            <person name="Fujita T."/>
            <person name="Gramzow L."/>
            <person name="Gutensohn M."/>
            <person name="Harholt J."/>
            <person name="Hattori M."/>
            <person name="Heyl A."/>
            <person name="Hirai T."/>
            <person name="Hiwatashi Y."/>
            <person name="Ishikawa M."/>
            <person name="Iwata M."/>
            <person name="Karol K.G."/>
            <person name="Koehler B."/>
            <person name="Kolukisaoglu U."/>
            <person name="Kubo M."/>
            <person name="Kurata T."/>
            <person name="Lalonde S."/>
            <person name="Li K."/>
            <person name="Li Y."/>
            <person name="Litt A."/>
            <person name="Lyons E."/>
            <person name="Manning G."/>
            <person name="Maruyama T."/>
            <person name="Michael T.P."/>
            <person name="Mikami K."/>
            <person name="Miyazaki S."/>
            <person name="Morinaga S."/>
            <person name="Murata T."/>
            <person name="Mueller-Roeber B."/>
            <person name="Nelson D.R."/>
            <person name="Obara M."/>
            <person name="Oguri Y."/>
            <person name="Olmstead R.G."/>
            <person name="Onodera N."/>
            <person name="Petersen B.L."/>
            <person name="Pils B."/>
            <person name="Prigge M."/>
            <person name="Rensing S.A."/>
            <person name="Riano-Pachon D.M."/>
            <person name="Roberts A.W."/>
            <person name="Sato Y."/>
            <person name="Scheller H.V."/>
            <person name="Schulz B."/>
            <person name="Schulz C."/>
            <person name="Shakirov E.V."/>
            <person name="Shibagaki N."/>
            <person name="Shinohara N."/>
            <person name="Shippen D.E."/>
            <person name="Soerensen I."/>
            <person name="Sotooka R."/>
            <person name="Sugimoto N."/>
            <person name="Sugita M."/>
            <person name="Sumikawa N."/>
            <person name="Tanurdzic M."/>
            <person name="Theissen G."/>
            <person name="Ulvskov P."/>
            <person name="Wakazuki S."/>
            <person name="Weng J.K."/>
            <person name="Willats W.W."/>
            <person name="Wipf D."/>
            <person name="Wolf P.G."/>
            <person name="Yang L."/>
            <person name="Zimmer A.D."/>
            <person name="Zhu Q."/>
            <person name="Mitros T."/>
            <person name="Hellsten U."/>
            <person name="Loque D."/>
            <person name="Otillar R."/>
            <person name="Salamov A."/>
            <person name="Schmutz J."/>
            <person name="Shapiro H."/>
            <person name="Lindquist E."/>
            <person name="Lucas S."/>
            <person name="Rokhsar D."/>
            <person name="Grigoriev I.V."/>
        </authorList>
    </citation>
    <scope>NUCLEOTIDE SEQUENCE [LARGE SCALE GENOMIC DNA]</scope>
</reference>
<keyword evidence="4" id="KW-1185">Reference proteome</keyword>
<evidence type="ECO:0000256" key="1">
    <source>
        <dbReference type="SAM" id="Phobius"/>
    </source>
</evidence>
<dbReference type="AlphaFoldDB" id="D8RBS7"/>
<feature type="transmembrane region" description="Helical" evidence="1">
    <location>
        <begin position="77"/>
        <end position="97"/>
    </location>
</feature>
<keyword evidence="1" id="KW-0472">Membrane</keyword>